<dbReference type="Pfam" id="PF13518">
    <property type="entry name" value="HTH_28"/>
    <property type="match status" value="1"/>
</dbReference>
<dbReference type="InterPro" id="IPR055247">
    <property type="entry name" value="InsJ-like_HTH"/>
</dbReference>
<dbReference type="NCBIfam" id="NF033594">
    <property type="entry name" value="transpos_ISNCY_2"/>
    <property type="match status" value="1"/>
</dbReference>
<protein>
    <submittedName>
        <fullName evidence="3">Transposase of ISAjo2</fullName>
    </submittedName>
</protein>
<geneLocation type="plasmid" evidence="3">
    <name>pS30-1</name>
</geneLocation>
<dbReference type="InterPro" id="IPR047797">
    <property type="entry name" value="ISNCY_transpos"/>
</dbReference>
<organism evidence="3">
    <name type="scientific">Acinetobacter baumannii</name>
    <dbReference type="NCBI Taxonomy" id="470"/>
    <lineage>
        <taxon>Bacteria</taxon>
        <taxon>Pseudomonadati</taxon>
        <taxon>Pseudomonadota</taxon>
        <taxon>Gammaproteobacteria</taxon>
        <taxon>Moraxellales</taxon>
        <taxon>Moraxellaceae</taxon>
        <taxon>Acinetobacter</taxon>
        <taxon>Acinetobacter calcoaceticus/baumannii complex</taxon>
    </lineage>
</organism>
<dbReference type="GO" id="GO:0015074">
    <property type="term" value="P:DNA integration"/>
    <property type="evidence" value="ECO:0007669"/>
    <property type="project" value="InterPro"/>
</dbReference>
<dbReference type="EMBL" id="KY617771">
    <property type="protein sequence ID" value="ARH59514.1"/>
    <property type="molecule type" value="Genomic_DNA"/>
</dbReference>
<proteinExistence type="predicted"/>
<dbReference type="AlphaFoldDB" id="A0A1W5XGB5"/>
<dbReference type="InterPro" id="IPR036397">
    <property type="entry name" value="RNaseH_sf"/>
</dbReference>
<name>A0A1W5XGB5_ACIBA</name>
<feature type="compositionally biased region" description="Basic residues" evidence="1">
    <location>
        <begin position="425"/>
        <end position="438"/>
    </location>
</feature>
<dbReference type="InterPro" id="IPR001584">
    <property type="entry name" value="Integrase_cat-core"/>
</dbReference>
<feature type="region of interest" description="Disordered" evidence="1">
    <location>
        <begin position="418"/>
        <end position="438"/>
    </location>
</feature>
<dbReference type="InterPro" id="IPR009057">
    <property type="entry name" value="Homeodomain-like_sf"/>
</dbReference>
<accession>A0A1W5XGB5</accession>
<evidence type="ECO:0000259" key="2">
    <source>
        <dbReference type="PROSITE" id="PS50994"/>
    </source>
</evidence>
<dbReference type="PANTHER" id="PTHR35004:SF7">
    <property type="entry name" value="INTEGRASE PROTEIN"/>
    <property type="match status" value="1"/>
</dbReference>
<dbReference type="GO" id="GO:0003676">
    <property type="term" value="F:nucleic acid binding"/>
    <property type="evidence" value="ECO:0007669"/>
    <property type="project" value="InterPro"/>
</dbReference>
<sequence>MHFCNFVSGRFDMLVSMSDKELKRLSVLQEICDQRITQSQAAQLLHISERQIRRLLQKYKAQGPAALAHAGRGQISNSKLPEELRLKCLNIVSDQLHGFGPTLAHEKLTTVHGFDLSVETLRSWMIAADLWIPRSKRLKRPYQPRYNRDCFGELIQIDGSYHDWFEGRAAKCCLLVFIDDATGKLQHLRFCESESAFDYMISTRLYVEQHGKPLAFYSDKHSVFRVNQSSKKDTKITQFGRVLSTLNIDIIFANSPQAKGRVERANRTLQDRLIKEMRLEGISSIEQANAWLPCFIEQFNQKFAKMAFNPKDLHRPITETAEELDDIFTWREPRRVTNSLTITYDKCVYLLENTEENQRLIGKYLEFLEYPDGTVALMHDGRKINYSLFDKLSQLNQREIVENKRLGAVLNHIQQQHEELEQQNKRNRSQKMPSRRAQKIAIKERNLNPVLDLELSI</sequence>
<gene>
    <name evidence="3" type="primary">tnpA of ISAjo2-1</name>
</gene>
<dbReference type="InterPro" id="IPR012337">
    <property type="entry name" value="RNaseH-like_sf"/>
</dbReference>
<dbReference type="PROSITE" id="PS50994">
    <property type="entry name" value="INTEGRASE"/>
    <property type="match status" value="1"/>
</dbReference>
<dbReference type="SUPFAM" id="SSF53098">
    <property type="entry name" value="Ribonuclease H-like"/>
    <property type="match status" value="1"/>
</dbReference>
<dbReference type="PANTHER" id="PTHR35004">
    <property type="entry name" value="TRANSPOSASE RV3428C-RELATED"/>
    <property type="match status" value="1"/>
</dbReference>
<dbReference type="EMBL" id="KY617771">
    <property type="protein sequence ID" value="ARH59505.1"/>
    <property type="molecule type" value="Genomic_DNA"/>
</dbReference>
<evidence type="ECO:0000256" key="1">
    <source>
        <dbReference type="SAM" id="MobiDB-lite"/>
    </source>
</evidence>
<feature type="domain" description="Integrase catalytic" evidence="2">
    <location>
        <begin position="140"/>
        <end position="324"/>
    </location>
</feature>
<keyword evidence="3" id="KW-0614">Plasmid</keyword>
<dbReference type="SUPFAM" id="SSF46689">
    <property type="entry name" value="Homeodomain-like"/>
    <property type="match status" value="1"/>
</dbReference>
<dbReference type="Gene3D" id="3.30.420.10">
    <property type="entry name" value="Ribonuclease H-like superfamily/Ribonuclease H"/>
    <property type="match status" value="1"/>
</dbReference>
<evidence type="ECO:0000313" key="3">
    <source>
        <dbReference type="EMBL" id="ARH59505.1"/>
    </source>
</evidence>
<reference evidence="3" key="1">
    <citation type="submission" date="2017-02" db="EMBL/GenBank/DDBJ databases">
        <title>The complete sequence of pS30-1.</title>
        <authorList>
            <person name="Blackwell G.A."/>
            <person name="Hall R.M."/>
        </authorList>
    </citation>
    <scope>NUCLEOTIDE SEQUENCE</scope>
    <source>
        <strain evidence="3">SGH0823</strain>
        <plasmid evidence="3">pS30-1</plasmid>
    </source>
</reference>